<evidence type="ECO:0000256" key="1">
    <source>
        <dbReference type="SAM" id="MobiDB-lite"/>
    </source>
</evidence>
<gene>
    <name evidence="2" type="ORF">JEQ12_002375</name>
</gene>
<comment type="caution">
    <text evidence="2">The sequence shown here is derived from an EMBL/GenBank/DDBJ whole genome shotgun (WGS) entry which is preliminary data.</text>
</comment>
<name>A0A836A9A7_SHEEP</name>
<dbReference type="Proteomes" id="UP000664991">
    <property type="component" value="Unassembled WGS sequence"/>
</dbReference>
<protein>
    <submittedName>
        <fullName evidence="2">Uncharacterized protein</fullName>
    </submittedName>
</protein>
<dbReference type="AlphaFoldDB" id="A0A836A9A7"/>
<proteinExistence type="predicted"/>
<evidence type="ECO:0000313" key="2">
    <source>
        <dbReference type="EMBL" id="KAG5202792.1"/>
    </source>
</evidence>
<dbReference type="EMBL" id="JAEMGP010000011">
    <property type="protein sequence ID" value="KAG5202792.1"/>
    <property type="molecule type" value="Genomic_DNA"/>
</dbReference>
<feature type="region of interest" description="Disordered" evidence="1">
    <location>
        <begin position="68"/>
        <end position="141"/>
    </location>
</feature>
<accession>A0A836A9A7</accession>
<reference evidence="2 3" key="1">
    <citation type="submission" date="2020-12" db="EMBL/GenBank/DDBJ databases">
        <title>De novo assembly of Tibetan sheep genome.</title>
        <authorList>
            <person name="Li X."/>
        </authorList>
    </citation>
    <scope>NUCLEOTIDE SEQUENCE [LARGE SCALE GENOMIC DNA]</scope>
    <source>
        <tissue evidence="2">Heart</tissue>
    </source>
</reference>
<sequence>MCCCDQRSHLLSPKKFSRKRRLPGPFLVVQWLRIRLPTQGTRFDPWSGKIPLAAEREARVPQLLRLRTGGGAATSDARVLWSPRPATSEGPAGAEPRTAAKRSPRSPQLEKARMRQRRPARPKLSSVQPLSRVRLFAAKNK</sequence>
<organism evidence="2 3">
    <name type="scientific">Ovis aries</name>
    <name type="common">Sheep</name>
    <dbReference type="NCBI Taxonomy" id="9940"/>
    <lineage>
        <taxon>Eukaryota</taxon>
        <taxon>Metazoa</taxon>
        <taxon>Chordata</taxon>
        <taxon>Craniata</taxon>
        <taxon>Vertebrata</taxon>
        <taxon>Euteleostomi</taxon>
        <taxon>Mammalia</taxon>
        <taxon>Eutheria</taxon>
        <taxon>Laurasiatheria</taxon>
        <taxon>Artiodactyla</taxon>
        <taxon>Ruminantia</taxon>
        <taxon>Pecora</taxon>
        <taxon>Bovidae</taxon>
        <taxon>Caprinae</taxon>
        <taxon>Ovis</taxon>
    </lineage>
</organism>
<evidence type="ECO:0000313" key="3">
    <source>
        <dbReference type="Proteomes" id="UP000664991"/>
    </source>
</evidence>